<feature type="transmembrane region" description="Helical" evidence="6">
    <location>
        <begin position="189"/>
        <end position="210"/>
    </location>
</feature>
<feature type="transmembrane region" description="Helical" evidence="6">
    <location>
        <begin position="47"/>
        <end position="69"/>
    </location>
</feature>
<evidence type="ECO:0000313" key="7">
    <source>
        <dbReference type="EMBL" id="GAA4989872.1"/>
    </source>
</evidence>
<proteinExistence type="predicted"/>
<evidence type="ECO:0000256" key="5">
    <source>
        <dbReference type="ARBA" id="ARBA00023136"/>
    </source>
</evidence>
<evidence type="ECO:0000256" key="1">
    <source>
        <dbReference type="ARBA" id="ARBA00004651"/>
    </source>
</evidence>
<dbReference type="Proteomes" id="UP001501195">
    <property type="component" value="Unassembled WGS sequence"/>
</dbReference>
<feature type="transmembrane region" description="Helical" evidence="6">
    <location>
        <begin position="117"/>
        <end position="134"/>
    </location>
</feature>
<name>A0ABP9I802_9ACTN</name>
<dbReference type="InterPro" id="IPR001123">
    <property type="entry name" value="LeuE-type"/>
</dbReference>
<dbReference type="PANTHER" id="PTHR30086">
    <property type="entry name" value="ARGININE EXPORTER PROTEIN ARGO"/>
    <property type="match status" value="1"/>
</dbReference>
<evidence type="ECO:0000313" key="8">
    <source>
        <dbReference type="Proteomes" id="UP001501195"/>
    </source>
</evidence>
<organism evidence="7 8">
    <name type="scientific">Kineococcus glutinatus</name>
    <dbReference type="NCBI Taxonomy" id="1070872"/>
    <lineage>
        <taxon>Bacteria</taxon>
        <taxon>Bacillati</taxon>
        <taxon>Actinomycetota</taxon>
        <taxon>Actinomycetes</taxon>
        <taxon>Kineosporiales</taxon>
        <taxon>Kineosporiaceae</taxon>
        <taxon>Kineococcus</taxon>
    </lineage>
</organism>
<feature type="transmembrane region" description="Helical" evidence="6">
    <location>
        <begin position="75"/>
        <end position="96"/>
    </location>
</feature>
<feature type="transmembrane region" description="Helical" evidence="6">
    <location>
        <begin position="12"/>
        <end position="35"/>
    </location>
</feature>
<keyword evidence="8" id="KW-1185">Reference proteome</keyword>
<keyword evidence="5 6" id="KW-0472">Membrane</keyword>
<evidence type="ECO:0000256" key="4">
    <source>
        <dbReference type="ARBA" id="ARBA00022989"/>
    </source>
</evidence>
<comment type="subcellular location">
    <subcellularLocation>
        <location evidence="1">Cell membrane</location>
        <topology evidence="1">Multi-pass membrane protein</topology>
    </subcellularLocation>
</comment>
<evidence type="ECO:0000256" key="6">
    <source>
        <dbReference type="SAM" id="Phobius"/>
    </source>
</evidence>
<feature type="transmembrane region" description="Helical" evidence="6">
    <location>
        <begin position="154"/>
        <end position="177"/>
    </location>
</feature>
<comment type="caution">
    <text evidence="7">The sequence shown here is derived from an EMBL/GenBank/DDBJ whole genome shotgun (WGS) entry which is preliminary data.</text>
</comment>
<dbReference type="EMBL" id="BAABIL010000489">
    <property type="protein sequence ID" value="GAA4989872.1"/>
    <property type="molecule type" value="Genomic_DNA"/>
</dbReference>
<keyword evidence="3 6" id="KW-0812">Transmembrane</keyword>
<dbReference type="Pfam" id="PF01810">
    <property type="entry name" value="LysE"/>
    <property type="match status" value="1"/>
</dbReference>
<dbReference type="RefSeq" id="WP_345713378.1">
    <property type="nucleotide sequence ID" value="NZ_BAABIL010000489.1"/>
</dbReference>
<gene>
    <name evidence="7" type="ORF">GCM10023225_28940</name>
</gene>
<reference evidence="8" key="1">
    <citation type="journal article" date="2019" name="Int. J. Syst. Evol. Microbiol.">
        <title>The Global Catalogue of Microorganisms (GCM) 10K type strain sequencing project: providing services to taxonomists for standard genome sequencing and annotation.</title>
        <authorList>
            <consortium name="The Broad Institute Genomics Platform"/>
            <consortium name="The Broad Institute Genome Sequencing Center for Infectious Disease"/>
            <person name="Wu L."/>
            <person name="Ma J."/>
        </authorList>
    </citation>
    <scope>NUCLEOTIDE SEQUENCE [LARGE SCALE GENOMIC DNA]</scope>
    <source>
        <strain evidence="8">JCM 18126</strain>
    </source>
</reference>
<keyword evidence="4 6" id="KW-1133">Transmembrane helix</keyword>
<accession>A0ABP9I802</accession>
<evidence type="ECO:0000256" key="3">
    <source>
        <dbReference type="ARBA" id="ARBA00022692"/>
    </source>
</evidence>
<protein>
    <submittedName>
        <fullName evidence="7">LysE family transporter</fullName>
    </submittedName>
</protein>
<dbReference type="PANTHER" id="PTHR30086:SF20">
    <property type="entry name" value="ARGININE EXPORTER PROTEIN ARGO-RELATED"/>
    <property type="match status" value="1"/>
</dbReference>
<keyword evidence="2" id="KW-1003">Cell membrane</keyword>
<sequence>MLPAATTDAPLAALAGLGLGLSLIAAIGAQNAFVLRQGLRGEHLPAVVALCAASDAVLIAAGVGGGGVLLGRWPWLLPVVRGAGGVFLLGYALLALRRALRPGSLVPQDPGGRTPRGRALTTCLLLTWLNPHVYLDTVVLLGSVAQAHGGLRWWFAAGAAAASAAWFSGLGFGAVLLRPVFARPAAWRVLDLLVAAVMTTLGASLLIPLLPQVTAALR</sequence>
<evidence type="ECO:0000256" key="2">
    <source>
        <dbReference type="ARBA" id="ARBA00022475"/>
    </source>
</evidence>